<protein>
    <submittedName>
        <fullName evidence="2">GH22131</fullName>
    </submittedName>
    <submittedName>
        <fullName evidence="3">GH22133</fullName>
    </submittedName>
</protein>
<dbReference type="OrthoDB" id="7843315at2759"/>
<evidence type="ECO:0000313" key="4">
    <source>
        <dbReference type="Proteomes" id="UP000001070"/>
    </source>
</evidence>
<dbReference type="KEGG" id="dgr:6560164"/>
<dbReference type="GeneID" id="6560166"/>
<organism evidence="4">
    <name type="scientific">Drosophila grimshawi</name>
    <name type="common">Hawaiian fruit fly</name>
    <name type="synonym">Idiomyia grimshawi</name>
    <dbReference type="NCBI Taxonomy" id="7222"/>
    <lineage>
        <taxon>Eukaryota</taxon>
        <taxon>Metazoa</taxon>
        <taxon>Ecdysozoa</taxon>
        <taxon>Arthropoda</taxon>
        <taxon>Hexapoda</taxon>
        <taxon>Insecta</taxon>
        <taxon>Pterygota</taxon>
        <taxon>Neoptera</taxon>
        <taxon>Endopterygota</taxon>
        <taxon>Diptera</taxon>
        <taxon>Brachycera</taxon>
        <taxon>Muscomorpha</taxon>
        <taxon>Ephydroidea</taxon>
        <taxon>Drosophilidae</taxon>
        <taxon>Drosophila</taxon>
        <taxon>Hawaiian Drosophila</taxon>
    </lineage>
</organism>
<feature type="signal peptide" evidence="1">
    <location>
        <begin position="1"/>
        <end position="18"/>
    </location>
</feature>
<evidence type="ECO:0000256" key="1">
    <source>
        <dbReference type="SAM" id="SignalP"/>
    </source>
</evidence>
<dbReference type="EMBL" id="CH916367">
    <property type="protein sequence ID" value="EDW02710.1"/>
    <property type="molecule type" value="Genomic_DNA"/>
</dbReference>
<dbReference type="eggNOG" id="ENOG502TG69">
    <property type="taxonomic scope" value="Eukaryota"/>
</dbReference>
<reference evidence="2" key="3">
    <citation type="submission" date="2008-06" db="EMBL/GenBank/DDBJ databases">
        <authorList>
            <consortium name="FlyBase"/>
        </authorList>
    </citation>
    <scope>NUCLEOTIDE SEQUENCE</scope>
    <source>
        <strain evidence="2">TSC#15287-2541.00</strain>
    </source>
</reference>
<dbReference type="InParanoid" id="B4J4K3"/>
<reference evidence="2 4" key="1">
    <citation type="journal article" date="2007" name="Nature">
        <title>Evolution of genes and genomes on the Drosophila phylogeny.</title>
        <authorList>
            <consortium name="Drosophila 12 Genomes Consortium"/>
            <person name="Clark A.G."/>
            <person name="Eisen M.B."/>
            <person name="Smith D.R."/>
            <person name="Bergman C.M."/>
            <person name="Oliver B."/>
            <person name="Markow T.A."/>
            <person name="Kaufman T.C."/>
            <person name="Kellis M."/>
            <person name="Gelbart W."/>
            <person name="Iyer V.N."/>
            <person name="Pollard D.A."/>
            <person name="Sackton T.B."/>
            <person name="Larracuente A.M."/>
            <person name="Singh N.D."/>
            <person name="Abad J.P."/>
            <person name="Abt D.N."/>
            <person name="Adryan B."/>
            <person name="Aguade M."/>
            <person name="Akashi H."/>
            <person name="Anderson W.W."/>
            <person name="Aquadro C.F."/>
            <person name="Ardell D.H."/>
            <person name="Arguello R."/>
            <person name="Artieri C.G."/>
            <person name="Barbash D.A."/>
            <person name="Barker D."/>
            <person name="Barsanti P."/>
            <person name="Batterham P."/>
            <person name="Batzoglou S."/>
            <person name="Begun D."/>
            <person name="Bhutkar A."/>
            <person name="Blanco E."/>
            <person name="Bosak S.A."/>
            <person name="Bradley R.K."/>
            <person name="Brand A.D."/>
            <person name="Brent M.R."/>
            <person name="Brooks A.N."/>
            <person name="Brown R.H."/>
            <person name="Butlin R.K."/>
            <person name="Caggese C."/>
            <person name="Calvi B.R."/>
            <person name="Bernardo de Carvalho A."/>
            <person name="Caspi A."/>
            <person name="Castrezana S."/>
            <person name="Celniker S.E."/>
            <person name="Chang J.L."/>
            <person name="Chapple C."/>
            <person name="Chatterji S."/>
            <person name="Chinwalla A."/>
            <person name="Civetta A."/>
            <person name="Clifton S.W."/>
            <person name="Comeron J.M."/>
            <person name="Costello J.C."/>
            <person name="Coyne J.A."/>
            <person name="Daub J."/>
            <person name="David R.G."/>
            <person name="Delcher A.L."/>
            <person name="Delehaunty K."/>
            <person name="Do C.B."/>
            <person name="Ebling H."/>
            <person name="Edwards K."/>
            <person name="Eickbush T."/>
            <person name="Evans J.D."/>
            <person name="Filipski A."/>
            <person name="Findeiss S."/>
            <person name="Freyhult E."/>
            <person name="Fulton L."/>
            <person name="Fulton R."/>
            <person name="Garcia A.C."/>
            <person name="Gardiner A."/>
            <person name="Garfield D.A."/>
            <person name="Garvin B.E."/>
            <person name="Gibson G."/>
            <person name="Gilbert D."/>
            <person name="Gnerre S."/>
            <person name="Godfrey J."/>
            <person name="Good R."/>
            <person name="Gotea V."/>
            <person name="Gravely B."/>
            <person name="Greenberg A.J."/>
            <person name="Griffiths-Jones S."/>
            <person name="Gross S."/>
            <person name="Guigo R."/>
            <person name="Gustafson E.A."/>
            <person name="Haerty W."/>
            <person name="Hahn M.W."/>
            <person name="Halligan D.L."/>
            <person name="Halpern A.L."/>
            <person name="Halter G.M."/>
            <person name="Han M.V."/>
            <person name="Heger A."/>
            <person name="Hillier L."/>
            <person name="Hinrichs A.S."/>
            <person name="Holmes I."/>
            <person name="Hoskins R.A."/>
            <person name="Hubisz M.J."/>
            <person name="Hultmark D."/>
            <person name="Huntley M.A."/>
            <person name="Jaffe D.B."/>
            <person name="Jagadeeshan S."/>
            <person name="Jeck W.R."/>
            <person name="Johnson J."/>
            <person name="Jones C.D."/>
            <person name="Jordan W.C."/>
            <person name="Karpen G.H."/>
            <person name="Kataoka E."/>
            <person name="Keightley P.D."/>
            <person name="Kheradpour P."/>
            <person name="Kirkness E.F."/>
            <person name="Koerich L.B."/>
            <person name="Kristiansen K."/>
            <person name="Kudrna D."/>
            <person name="Kulathinal R.J."/>
            <person name="Kumar S."/>
            <person name="Kwok R."/>
            <person name="Lander E."/>
            <person name="Langley C.H."/>
            <person name="Lapoint R."/>
            <person name="Lazzaro B.P."/>
            <person name="Lee S.J."/>
            <person name="Levesque L."/>
            <person name="Li R."/>
            <person name="Lin C.F."/>
            <person name="Lin M.F."/>
            <person name="Lindblad-Toh K."/>
            <person name="Llopart A."/>
            <person name="Long M."/>
            <person name="Low L."/>
            <person name="Lozovsky E."/>
            <person name="Lu J."/>
            <person name="Luo M."/>
            <person name="Machado C.A."/>
            <person name="Makalowski W."/>
            <person name="Marzo M."/>
            <person name="Matsuda M."/>
            <person name="Matzkin L."/>
            <person name="McAllister B."/>
            <person name="McBride C.S."/>
            <person name="McKernan B."/>
            <person name="McKernan K."/>
            <person name="Mendez-Lago M."/>
            <person name="Minx P."/>
            <person name="Mollenhauer M.U."/>
            <person name="Montooth K."/>
            <person name="Mount S.M."/>
            <person name="Mu X."/>
            <person name="Myers E."/>
            <person name="Negre B."/>
            <person name="Newfeld S."/>
            <person name="Nielsen R."/>
            <person name="Noor M.A."/>
            <person name="O'Grady P."/>
            <person name="Pachter L."/>
            <person name="Papaceit M."/>
            <person name="Parisi M.J."/>
            <person name="Parisi M."/>
            <person name="Parts L."/>
            <person name="Pedersen J.S."/>
            <person name="Pesole G."/>
            <person name="Phillippy A.M."/>
            <person name="Ponting C.P."/>
            <person name="Pop M."/>
            <person name="Porcelli D."/>
            <person name="Powell J.R."/>
            <person name="Prohaska S."/>
            <person name="Pruitt K."/>
            <person name="Puig M."/>
            <person name="Quesneville H."/>
            <person name="Ram K.R."/>
            <person name="Rand D."/>
            <person name="Rasmussen M.D."/>
            <person name="Reed L.K."/>
            <person name="Reenan R."/>
            <person name="Reily A."/>
            <person name="Remington K.A."/>
            <person name="Rieger T.T."/>
            <person name="Ritchie M.G."/>
            <person name="Robin C."/>
            <person name="Rogers Y.H."/>
            <person name="Rohde C."/>
            <person name="Rozas J."/>
            <person name="Rubenfield M.J."/>
            <person name="Ruiz A."/>
            <person name="Russo S."/>
            <person name="Salzberg S.L."/>
            <person name="Sanchez-Gracia A."/>
            <person name="Saranga D.J."/>
            <person name="Sato H."/>
            <person name="Schaeffer S.W."/>
            <person name="Schatz M.C."/>
            <person name="Schlenke T."/>
            <person name="Schwartz R."/>
            <person name="Segarra C."/>
            <person name="Singh R.S."/>
            <person name="Sirot L."/>
            <person name="Sirota M."/>
            <person name="Sisneros N.B."/>
            <person name="Smith C.D."/>
            <person name="Smith T.F."/>
            <person name="Spieth J."/>
            <person name="Stage D.E."/>
            <person name="Stark A."/>
            <person name="Stephan W."/>
            <person name="Strausberg R.L."/>
            <person name="Strempel S."/>
            <person name="Sturgill D."/>
            <person name="Sutton G."/>
            <person name="Sutton G.G."/>
            <person name="Tao W."/>
            <person name="Teichmann S."/>
            <person name="Tobari Y.N."/>
            <person name="Tomimura Y."/>
            <person name="Tsolas J.M."/>
            <person name="Valente V.L."/>
            <person name="Venter E."/>
            <person name="Venter J.C."/>
            <person name="Vicario S."/>
            <person name="Vieira F.G."/>
            <person name="Vilella A.J."/>
            <person name="Villasante A."/>
            <person name="Walenz B."/>
            <person name="Wang J."/>
            <person name="Wasserman M."/>
            <person name="Watts T."/>
            <person name="Wilson D."/>
            <person name="Wilson R.K."/>
            <person name="Wing R.A."/>
            <person name="Wolfner M.F."/>
            <person name="Wong A."/>
            <person name="Wong G.K."/>
            <person name="Wu C.I."/>
            <person name="Wu G."/>
            <person name="Yamamoto D."/>
            <person name="Yang H.P."/>
            <person name="Yang S.P."/>
            <person name="Yorke J.A."/>
            <person name="Yoshida K."/>
            <person name="Zdobnov E."/>
            <person name="Zhang P."/>
            <person name="Zhang Y."/>
            <person name="Zimin A.V."/>
            <person name="Baldwin J."/>
            <person name="Abdouelleil A."/>
            <person name="Abdulkadir J."/>
            <person name="Abebe A."/>
            <person name="Abera B."/>
            <person name="Abreu J."/>
            <person name="Acer S.C."/>
            <person name="Aftuck L."/>
            <person name="Alexander A."/>
            <person name="An P."/>
            <person name="Anderson E."/>
            <person name="Anderson S."/>
            <person name="Arachi H."/>
            <person name="Azer M."/>
            <person name="Bachantsang P."/>
            <person name="Barry A."/>
            <person name="Bayul T."/>
            <person name="Berlin A."/>
            <person name="Bessette D."/>
            <person name="Bloom T."/>
            <person name="Blye J."/>
            <person name="Boguslavskiy L."/>
            <person name="Bonnet C."/>
            <person name="Boukhgalter B."/>
            <person name="Bourzgui I."/>
            <person name="Brown A."/>
            <person name="Cahill P."/>
            <person name="Channer S."/>
            <person name="Cheshatsang Y."/>
            <person name="Chuda L."/>
            <person name="Citroen M."/>
            <person name="Collymore A."/>
            <person name="Cooke P."/>
            <person name="Costello M."/>
            <person name="D'Aco K."/>
            <person name="Daza R."/>
            <person name="De Haan G."/>
            <person name="DeGray S."/>
            <person name="DeMaso C."/>
            <person name="Dhargay N."/>
            <person name="Dooley K."/>
            <person name="Dooley E."/>
            <person name="Doricent M."/>
            <person name="Dorje P."/>
            <person name="Dorjee K."/>
            <person name="Dupes A."/>
            <person name="Elong R."/>
            <person name="Falk J."/>
            <person name="Farina A."/>
            <person name="Faro S."/>
            <person name="Ferguson D."/>
            <person name="Fisher S."/>
            <person name="Foley C.D."/>
            <person name="Franke A."/>
            <person name="Friedrich D."/>
            <person name="Gadbois L."/>
            <person name="Gearin G."/>
            <person name="Gearin C.R."/>
            <person name="Giannoukos G."/>
            <person name="Goode T."/>
            <person name="Graham J."/>
            <person name="Grandbois E."/>
            <person name="Grewal S."/>
            <person name="Gyaltsen K."/>
            <person name="Hafez N."/>
            <person name="Hagos B."/>
            <person name="Hall J."/>
            <person name="Henson C."/>
            <person name="Hollinger A."/>
            <person name="Honan T."/>
            <person name="Huard M.D."/>
            <person name="Hughes L."/>
            <person name="Hurhula B."/>
            <person name="Husby M.E."/>
            <person name="Kamat A."/>
            <person name="Kanga B."/>
            <person name="Kashin S."/>
            <person name="Khazanovich D."/>
            <person name="Kisner P."/>
            <person name="Lance K."/>
            <person name="Lara M."/>
            <person name="Lee W."/>
            <person name="Lennon N."/>
            <person name="Letendre F."/>
            <person name="LeVine R."/>
            <person name="Lipovsky A."/>
            <person name="Liu X."/>
            <person name="Liu J."/>
            <person name="Liu S."/>
            <person name="Lokyitsang T."/>
            <person name="Lokyitsang Y."/>
            <person name="Lubonja R."/>
            <person name="Lui A."/>
            <person name="MacDonald P."/>
            <person name="Magnisalis V."/>
            <person name="Maru K."/>
            <person name="Matthews C."/>
            <person name="McCusker W."/>
            <person name="McDonough S."/>
            <person name="Mehta T."/>
            <person name="Meldrim J."/>
            <person name="Meneus L."/>
            <person name="Mihai O."/>
            <person name="Mihalev A."/>
            <person name="Mihova T."/>
            <person name="Mittelman R."/>
            <person name="Mlenga V."/>
            <person name="Montmayeur A."/>
            <person name="Mulrain L."/>
            <person name="Navidi A."/>
            <person name="Naylor J."/>
            <person name="Negash T."/>
            <person name="Nguyen T."/>
            <person name="Nguyen N."/>
            <person name="Nicol R."/>
            <person name="Norbu C."/>
            <person name="Norbu N."/>
            <person name="Novod N."/>
            <person name="O'Neill B."/>
            <person name="Osman S."/>
            <person name="Markiewicz E."/>
            <person name="Oyono O.L."/>
            <person name="Patti C."/>
            <person name="Phunkhang P."/>
            <person name="Pierre F."/>
            <person name="Priest M."/>
            <person name="Raghuraman S."/>
            <person name="Rege F."/>
            <person name="Reyes R."/>
            <person name="Rise C."/>
            <person name="Rogov P."/>
            <person name="Ross K."/>
            <person name="Ryan E."/>
            <person name="Settipalli S."/>
            <person name="Shea T."/>
            <person name="Sherpa N."/>
            <person name="Shi L."/>
            <person name="Shih D."/>
            <person name="Sparrow T."/>
            <person name="Spaulding J."/>
            <person name="Stalker J."/>
            <person name="Stange-Thomann N."/>
            <person name="Stavropoulos S."/>
            <person name="Stone C."/>
            <person name="Strader C."/>
            <person name="Tesfaye S."/>
            <person name="Thomson T."/>
            <person name="Thoulutsang Y."/>
            <person name="Thoulutsang D."/>
            <person name="Topham K."/>
            <person name="Topping I."/>
            <person name="Tsamla T."/>
            <person name="Vassiliev H."/>
            <person name="Vo A."/>
            <person name="Wangchuk T."/>
            <person name="Wangdi T."/>
            <person name="Weiand M."/>
            <person name="Wilkinson J."/>
            <person name="Wilson A."/>
            <person name="Yadav S."/>
            <person name="Young G."/>
            <person name="Yu Q."/>
            <person name="Zembek L."/>
            <person name="Zhong D."/>
            <person name="Zimmer A."/>
            <person name="Zwirko Z."/>
            <person name="Jaffe D.B."/>
            <person name="Alvarez P."/>
            <person name="Brockman W."/>
            <person name="Butler J."/>
            <person name="Chin C."/>
            <person name="Gnerre S."/>
            <person name="Grabherr M."/>
            <person name="Kleber M."/>
            <person name="Mauceli E."/>
            <person name="MacCallum I."/>
        </authorList>
    </citation>
    <scope>NUCLEOTIDE SEQUENCE [LARGE SCALE GENOMIC DNA]</scope>
    <source>
        <strain evidence="2">TSC#15287-2541.00</strain>
        <strain evidence="4">Tucson 15287-2541.00</strain>
    </source>
</reference>
<dbReference type="AlphaFoldDB" id="B4J4K3"/>
<accession>B4J4K3</accession>
<dbReference type="STRING" id="7222.B4J4K3"/>
<dbReference type="HOGENOM" id="CLU_168494_0_0_1"/>
<gene>
    <name evidence="2" type="primary">Dgri\GH22131</name>
    <name evidence="3" type="synonym">Dgri\GH22133</name>
    <name evidence="2" type="ORF">Dgri_GH22131</name>
    <name evidence="3" type="ORF">Dgri_GH22133</name>
    <name evidence="2" type="ORF">GH22131</name>
    <name evidence="2" type="ORF">GH22133</name>
</gene>
<keyword evidence="1" id="KW-0732">Signal</keyword>
<sequence>MQVTIIALVCCLVGSALALPYPDPEEKKDVWNERKQFNMPDEQRFLVDGGYNKDKSGKDVWVQAQVPVWTSENKRHEFDVVGKYGQHLDGPYGNSPPSWGVGGNYRFRF</sequence>
<evidence type="ECO:0000313" key="2">
    <source>
        <dbReference type="EMBL" id="EDW02708.1"/>
    </source>
</evidence>
<dbReference type="GeneID" id="6560164"/>
<proteinExistence type="predicted"/>
<evidence type="ECO:0000313" key="3">
    <source>
        <dbReference type="EMBL" id="EDW02710.1"/>
    </source>
</evidence>
<feature type="chain" id="PRO_5014298716" evidence="1">
    <location>
        <begin position="19"/>
        <end position="109"/>
    </location>
</feature>
<dbReference type="EMBL" id="CH916367">
    <property type="protein sequence ID" value="EDW02708.1"/>
    <property type="molecule type" value="Genomic_DNA"/>
</dbReference>
<dbReference type="OMA" id="QFNPPNE"/>
<dbReference type="Proteomes" id="UP000001070">
    <property type="component" value="Unassembled WGS sequence"/>
</dbReference>
<dbReference type="KEGG" id="dgr:6560166"/>
<name>B4J4K3_DROGR</name>
<keyword evidence="4" id="KW-1185">Reference proteome</keyword>
<reference evidence="2" key="2">
    <citation type="journal article" date="2008" name="Bioinformatics">
        <title>Assembly reconciliation.</title>
        <authorList>
            <person name="Zimin A.V."/>
            <person name="Smith D.R."/>
            <person name="Sutton G."/>
            <person name="Yorke J.A."/>
        </authorList>
    </citation>
    <scope>NUCLEOTIDE SEQUENCE</scope>
    <source>
        <strain evidence="2">TSC#15287-2541.00</strain>
    </source>
</reference>